<evidence type="ECO:0000256" key="5">
    <source>
        <dbReference type="ARBA" id="ARBA00023315"/>
    </source>
</evidence>
<evidence type="ECO:0000256" key="6">
    <source>
        <dbReference type="ARBA" id="ARBA00023316"/>
    </source>
</evidence>
<dbReference type="Proteomes" id="UP000230208">
    <property type="component" value="Unassembled WGS sequence"/>
</dbReference>
<dbReference type="GO" id="GO:0009252">
    <property type="term" value="P:peptidoglycan biosynthetic process"/>
    <property type="evidence" value="ECO:0007669"/>
    <property type="project" value="UniProtKB-KW"/>
</dbReference>
<evidence type="ECO:0000313" key="8">
    <source>
        <dbReference type="EMBL" id="PIR41867.1"/>
    </source>
</evidence>
<accession>A0A2H0R5T2</accession>
<evidence type="ECO:0000256" key="1">
    <source>
        <dbReference type="ARBA" id="ARBA00009943"/>
    </source>
</evidence>
<evidence type="ECO:0000259" key="7">
    <source>
        <dbReference type="Pfam" id="PF13480"/>
    </source>
</evidence>
<proteinExistence type="inferred from homology"/>
<feature type="domain" description="BioF2-like acetyltransferase" evidence="7">
    <location>
        <begin position="184"/>
        <end position="307"/>
    </location>
</feature>
<dbReference type="InterPro" id="IPR050644">
    <property type="entry name" value="PG_Glycine_Bridge_Synth"/>
</dbReference>
<dbReference type="InterPro" id="IPR016181">
    <property type="entry name" value="Acyl_CoA_acyltransferase"/>
</dbReference>
<dbReference type="GO" id="GO:0071555">
    <property type="term" value="P:cell wall organization"/>
    <property type="evidence" value="ECO:0007669"/>
    <property type="project" value="UniProtKB-KW"/>
</dbReference>
<evidence type="ECO:0000256" key="2">
    <source>
        <dbReference type="ARBA" id="ARBA00022679"/>
    </source>
</evidence>
<dbReference type="PROSITE" id="PS51191">
    <property type="entry name" value="FEMABX"/>
    <property type="match status" value="1"/>
</dbReference>
<keyword evidence="3" id="KW-0133">Cell shape</keyword>
<dbReference type="GO" id="GO:0016755">
    <property type="term" value="F:aminoacyltransferase activity"/>
    <property type="evidence" value="ECO:0007669"/>
    <property type="project" value="InterPro"/>
</dbReference>
<dbReference type="Gene3D" id="3.40.630.30">
    <property type="match status" value="1"/>
</dbReference>
<dbReference type="AlphaFoldDB" id="A0A2H0R5T2"/>
<keyword evidence="6" id="KW-0961">Cell wall biogenesis/degradation</keyword>
<sequence>MGIQRRDAGDSLSRNWPHTNRSTWTSFVFIFQAGFKKKILSKTFLQTKEWLQFQKSIGREVWRFYDGKIKANIVKHDLPLGKNYLYIPHGPEIDFNAISGTINNEISQFIGYVKNLAKDQKSVFIKIEPVDDKVPEVMHRFGFKKSSKEIQPRKTVVIDIQKSQEELLAGMHHKTRYNIKVSEKHRVAVKDSDDIDAFWKLLSKTAKRDRFISHPKKYYQKLFEYFNGNSEQSLIPREMKIDLIMAHYNDKAVSGALVMVYKDTCYYLHGASDYDFRSVMAPYALHWENIKHLKEQGIKYYDLWGIDSFRWPGVTRFKLGWLGLSGHGEESLGRQIEYPGSFDLSISRFWYLAYRIMRKMF</sequence>
<dbReference type="GO" id="GO:0008360">
    <property type="term" value="P:regulation of cell shape"/>
    <property type="evidence" value="ECO:0007669"/>
    <property type="project" value="UniProtKB-KW"/>
</dbReference>
<dbReference type="SUPFAM" id="SSF55729">
    <property type="entry name" value="Acyl-CoA N-acyltransferases (Nat)"/>
    <property type="match status" value="2"/>
</dbReference>
<dbReference type="Pfam" id="PF13480">
    <property type="entry name" value="Acetyltransf_6"/>
    <property type="match status" value="1"/>
</dbReference>
<dbReference type="PANTHER" id="PTHR36174">
    <property type="entry name" value="LIPID II:GLYCINE GLYCYLTRANSFERASE"/>
    <property type="match status" value="1"/>
</dbReference>
<keyword evidence="2" id="KW-0808">Transferase</keyword>
<keyword evidence="5" id="KW-0012">Acyltransferase</keyword>
<reference evidence="8 9" key="1">
    <citation type="submission" date="2017-09" db="EMBL/GenBank/DDBJ databases">
        <title>Depth-based differentiation of microbial function through sediment-hosted aquifers and enrichment of novel symbionts in the deep terrestrial subsurface.</title>
        <authorList>
            <person name="Probst A.J."/>
            <person name="Ladd B."/>
            <person name="Jarett J.K."/>
            <person name="Geller-Mcgrath D.E."/>
            <person name="Sieber C.M."/>
            <person name="Emerson J.B."/>
            <person name="Anantharaman K."/>
            <person name="Thomas B.C."/>
            <person name="Malmstrom R."/>
            <person name="Stieglmeier M."/>
            <person name="Klingl A."/>
            <person name="Woyke T."/>
            <person name="Ryan C.M."/>
            <person name="Banfield J.F."/>
        </authorList>
    </citation>
    <scope>NUCLEOTIDE SEQUENCE [LARGE SCALE GENOMIC DNA]</scope>
    <source>
        <strain evidence="8">CG10_big_fil_rev_8_21_14_0_10_37_15</strain>
    </source>
</reference>
<dbReference type="InterPro" id="IPR038740">
    <property type="entry name" value="BioF2-like_GNAT_dom"/>
</dbReference>
<dbReference type="InterPro" id="IPR003447">
    <property type="entry name" value="FEMABX"/>
</dbReference>
<comment type="caution">
    <text evidence="8">The sequence shown here is derived from an EMBL/GenBank/DDBJ whole genome shotgun (WGS) entry which is preliminary data.</text>
</comment>
<dbReference type="Pfam" id="PF02388">
    <property type="entry name" value="FemAB"/>
    <property type="match status" value="1"/>
</dbReference>
<organism evidence="8 9">
    <name type="scientific">Candidatus Yanofskybacteria bacterium CG10_big_fil_rev_8_21_14_0_10_37_15</name>
    <dbReference type="NCBI Taxonomy" id="1975097"/>
    <lineage>
        <taxon>Bacteria</taxon>
        <taxon>Candidatus Yanofskyibacteriota</taxon>
    </lineage>
</organism>
<protein>
    <recommendedName>
        <fullName evidence="7">BioF2-like acetyltransferase domain-containing protein</fullName>
    </recommendedName>
</protein>
<gene>
    <name evidence="8" type="ORF">COV30_01605</name>
</gene>
<dbReference type="PANTHER" id="PTHR36174:SF1">
    <property type="entry name" value="LIPID II:GLYCINE GLYCYLTRANSFERASE"/>
    <property type="match status" value="1"/>
</dbReference>
<dbReference type="EMBL" id="PCXP01000019">
    <property type="protein sequence ID" value="PIR41867.1"/>
    <property type="molecule type" value="Genomic_DNA"/>
</dbReference>
<keyword evidence="4" id="KW-0573">Peptidoglycan synthesis</keyword>
<comment type="similarity">
    <text evidence="1">Belongs to the FemABX family.</text>
</comment>
<evidence type="ECO:0000256" key="3">
    <source>
        <dbReference type="ARBA" id="ARBA00022960"/>
    </source>
</evidence>
<evidence type="ECO:0000313" key="9">
    <source>
        <dbReference type="Proteomes" id="UP000230208"/>
    </source>
</evidence>
<name>A0A2H0R5T2_9BACT</name>
<evidence type="ECO:0000256" key="4">
    <source>
        <dbReference type="ARBA" id="ARBA00022984"/>
    </source>
</evidence>